<evidence type="ECO:0000313" key="2">
    <source>
        <dbReference type="Proteomes" id="UP001153269"/>
    </source>
</evidence>
<dbReference type="AlphaFoldDB" id="A0A9N7W3E2"/>
<gene>
    <name evidence="1" type="ORF">PLEPLA_LOCUS48119</name>
</gene>
<organism evidence="1 2">
    <name type="scientific">Pleuronectes platessa</name>
    <name type="common">European plaice</name>
    <dbReference type="NCBI Taxonomy" id="8262"/>
    <lineage>
        <taxon>Eukaryota</taxon>
        <taxon>Metazoa</taxon>
        <taxon>Chordata</taxon>
        <taxon>Craniata</taxon>
        <taxon>Vertebrata</taxon>
        <taxon>Euteleostomi</taxon>
        <taxon>Actinopterygii</taxon>
        <taxon>Neopterygii</taxon>
        <taxon>Teleostei</taxon>
        <taxon>Neoteleostei</taxon>
        <taxon>Acanthomorphata</taxon>
        <taxon>Carangaria</taxon>
        <taxon>Pleuronectiformes</taxon>
        <taxon>Pleuronectoidei</taxon>
        <taxon>Pleuronectidae</taxon>
        <taxon>Pleuronectes</taxon>
    </lineage>
</organism>
<keyword evidence="2" id="KW-1185">Reference proteome</keyword>
<protein>
    <submittedName>
        <fullName evidence="1">Uncharacterized protein</fullName>
    </submittedName>
</protein>
<dbReference type="Proteomes" id="UP001153269">
    <property type="component" value="Unassembled WGS sequence"/>
</dbReference>
<dbReference type="EMBL" id="CADEAL010004469">
    <property type="protein sequence ID" value="CAB1460268.1"/>
    <property type="molecule type" value="Genomic_DNA"/>
</dbReference>
<reference evidence="1" key="1">
    <citation type="submission" date="2020-03" db="EMBL/GenBank/DDBJ databases">
        <authorList>
            <person name="Weist P."/>
        </authorList>
    </citation>
    <scope>NUCLEOTIDE SEQUENCE</scope>
</reference>
<proteinExistence type="predicted"/>
<name>A0A9N7W3E2_PLEPL</name>
<accession>A0A9N7W3E2</accession>
<sequence length="188" mass="21136">MSDNFWGRLASAIPLVHPSWPTSSSPIPHLLIPVFLYSPLLGRAQQKEETSNYLSALPSFRPLVHPSFTLTCLLEPVELAELACRVRRATQTDRLQCGDVCPTEKEEEWEEERGSQDHLSVALTLSHPVSPLSSPSSSLTEADNIEFGHTVRSLYTGETEGEGQREREGEREREACVPLICHIWWICK</sequence>
<comment type="caution">
    <text evidence="1">The sequence shown here is derived from an EMBL/GenBank/DDBJ whole genome shotgun (WGS) entry which is preliminary data.</text>
</comment>
<evidence type="ECO:0000313" key="1">
    <source>
        <dbReference type="EMBL" id="CAB1460268.1"/>
    </source>
</evidence>